<keyword evidence="6" id="KW-0676">Redox-active center</keyword>
<name>A0A096BEV8_9BURK</name>
<dbReference type="PROSITE" id="PS51352">
    <property type="entry name" value="THIOREDOXIN_2"/>
    <property type="match status" value="1"/>
</dbReference>
<evidence type="ECO:0000256" key="3">
    <source>
        <dbReference type="ARBA" id="ARBA00022729"/>
    </source>
</evidence>
<feature type="chain" id="PRO_5001924704" description="Thiol:disulfide interchange protein" evidence="9">
    <location>
        <begin position="26"/>
        <end position="208"/>
    </location>
</feature>
<dbReference type="GO" id="GO:0042597">
    <property type="term" value="C:periplasmic space"/>
    <property type="evidence" value="ECO:0007669"/>
    <property type="project" value="UniProtKB-SubCell"/>
</dbReference>
<comment type="similarity">
    <text evidence="2">Belongs to the thioredoxin family. DsbA subfamily.</text>
</comment>
<dbReference type="InterPro" id="IPR023205">
    <property type="entry name" value="DsbA/DsbL"/>
</dbReference>
<evidence type="ECO:0000256" key="2">
    <source>
        <dbReference type="ARBA" id="ARBA00005791"/>
    </source>
</evidence>
<evidence type="ECO:0000256" key="9">
    <source>
        <dbReference type="SAM" id="SignalP"/>
    </source>
</evidence>
<evidence type="ECO:0000256" key="5">
    <source>
        <dbReference type="ARBA" id="ARBA00023157"/>
    </source>
</evidence>
<dbReference type="AlphaFoldDB" id="A0A096BEV8"/>
<dbReference type="OrthoDB" id="9784896at2"/>
<dbReference type="GeneID" id="93426788"/>
<dbReference type="Pfam" id="PF01323">
    <property type="entry name" value="DSBA"/>
    <property type="match status" value="1"/>
</dbReference>
<dbReference type="PANTHER" id="PTHR35891:SF3">
    <property type="entry name" value="THIOL:DISULFIDE INTERCHANGE PROTEIN DSBL"/>
    <property type="match status" value="1"/>
</dbReference>
<evidence type="ECO:0000256" key="7">
    <source>
        <dbReference type="PIRNR" id="PIRNR001488"/>
    </source>
</evidence>
<dbReference type="InterPro" id="IPR036249">
    <property type="entry name" value="Thioredoxin-like_sf"/>
</dbReference>
<keyword evidence="12" id="KW-1185">Reference proteome</keyword>
<dbReference type="GO" id="GO:0016491">
    <property type="term" value="F:oxidoreductase activity"/>
    <property type="evidence" value="ECO:0007669"/>
    <property type="project" value="InterPro"/>
</dbReference>
<accession>A0A096BEV8</accession>
<dbReference type="SUPFAM" id="SSF52833">
    <property type="entry name" value="Thioredoxin-like"/>
    <property type="match status" value="1"/>
</dbReference>
<evidence type="ECO:0000259" key="10">
    <source>
        <dbReference type="PROSITE" id="PS51352"/>
    </source>
</evidence>
<dbReference type="EMBL" id="JRNI01000011">
    <property type="protein sequence ID" value="KGF31694.1"/>
    <property type="molecule type" value="Genomic_DNA"/>
</dbReference>
<comment type="caution">
    <text evidence="11">The sequence shown here is derived from an EMBL/GenBank/DDBJ whole genome shotgun (WGS) entry which is preliminary data.</text>
</comment>
<dbReference type="InterPro" id="IPR050824">
    <property type="entry name" value="Thiol_disulfide_DsbA"/>
</dbReference>
<feature type="signal peptide" evidence="9">
    <location>
        <begin position="1"/>
        <end position="25"/>
    </location>
</feature>
<feature type="disulfide bond" description="Redox-active" evidence="8">
    <location>
        <begin position="56"/>
        <end position="59"/>
    </location>
</feature>
<protein>
    <recommendedName>
        <fullName evidence="7">Thiol:disulfide interchange protein</fullName>
    </recommendedName>
</protein>
<evidence type="ECO:0000256" key="8">
    <source>
        <dbReference type="PIRSR" id="PIRSR001488-1"/>
    </source>
</evidence>
<evidence type="ECO:0000313" key="12">
    <source>
        <dbReference type="Proteomes" id="UP000029629"/>
    </source>
</evidence>
<dbReference type="PIRSF" id="PIRSF001488">
    <property type="entry name" value="Tdi_protein"/>
    <property type="match status" value="1"/>
</dbReference>
<proteinExistence type="inferred from homology"/>
<dbReference type="Gene3D" id="3.40.30.10">
    <property type="entry name" value="Glutaredoxin"/>
    <property type="match status" value="1"/>
</dbReference>
<feature type="domain" description="Thioredoxin" evidence="10">
    <location>
        <begin position="13"/>
        <end position="202"/>
    </location>
</feature>
<dbReference type="eggNOG" id="COG1651">
    <property type="taxonomic scope" value="Bacteria"/>
</dbReference>
<dbReference type="InterPro" id="IPR013766">
    <property type="entry name" value="Thioredoxin_domain"/>
</dbReference>
<evidence type="ECO:0000256" key="4">
    <source>
        <dbReference type="ARBA" id="ARBA00022764"/>
    </source>
</evidence>
<sequence length="208" mass="22791">MIKLSNTLLVSALLSASLAAPAALAQQDPSYVTFSKPLATTSAEQAEVLDFFSYTCSHCAAIAPMMQDWEKNLDDKAVMLHVPVAFNAAMEPTQKFYYAIEALGRLDLHLPLFDAIHKERQRIFTEEALIDWAVKQGIEKEAISSAMSSFSVAHKARNARKLTESYGVQGTPSIGIDGRYLTSPSMTGTYESSIQKAQELLAKVLAEK</sequence>
<keyword evidence="3 9" id="KW-0732">Signal</keyword>
<dbReference type="InterPro" id="IPR001853">
    <property type="entry name" value="DSBA-like_thioredoxin_dom"/>
</dbReference>
<keyword evidence="5 7" id="KW-1015">Disulfide bond</keyword>
<reference evidence="11 12" key="1">
    <citation type="submission" date="2014-07" db="EMBL/GenBank/DDBJ databases">
        <authorList>
            <person name="McCorrison J."/>
            <person name="Sanka R."/>
            <person name="Torralba M."/>
            <person name="Gillis M."/>
            <person name="Haft D.H."/>
            <person name="Methe B."/>
            <person name="Sutton G."/>
            <person name="Nelson K.E."/>
        </authorList>
    </citation>
    <scope>NUCLEOTIDE SEQUENCE [LARGE SCALE GENOMIC DNA]</scope>
    <source>
        <strain evidence="11 12">DNF00040</strain>
    </source>
</reference>
<evidence type="ECO:0000256" key="6">
    <source>
        <dbReference type="ARBA" id="ARBA00023284"/>
    </source>
</evidence>
<dbReference type="CDD" id="cd03019">
    <property type="entry name" value="DsbA_DsbA"/>
    <property type="match status" value="1"/>
</dbReference>
<evidence type="ECO:0000313" key="11">
    <source>
        <dbReference type="EMBL" id="KGF31694.1"/>
    </source>
</evidence>
<comment type="subcellular location">
    <subcellularLocation>
        <location evidence="1 7">Periplasm</location>
    </subcellularLocation>
</comment>
<gene>
    <name evidence="11" type="ORF">HMPREF2130_02860</name>
</gene>
<dbReference type="Proteomes" id="UP000029629">
    <property type="component" value="Unassembled WGS sequence"/>
</dbReference>
<keyword evidence="4 7" id="KW-0574">Periplasm</keyword>
<dbReference type="PANTHER" id="PTHR35891">
    <property type="entry name" value="THIOL:DISULFIDE INTERCHANGE PROTEIN DSBA"/>
    <property type="match status" value="1"/>
</dbReference>
<dbReference type="RefSeq" id="WP_018025341.1">
    <property type="nucleotide sequence ID" value="NZ_JRNI01000011.1"/>
</dbReference>
<organism evidence="11 12">
    <name type="scientific">Oligella urethralis DNF00040</name>
    <dbReference type="NCBI Taxonomy" id="1401065"/>
    <lineage>
        <taxon>Bacteria</taxon>
        <taxon>Pseudomonadati</taxon>
        <taxon>Pseudomonadota</taxon>
        <taxon>Betaproteobacteria</taxon>
        <taxon>Burkholderiales</taxon>
        <taxon>Alcaligenaceae</taxon>
        <taxon>Oligella</taxon>
    </lineage>
</organism>
<evidence type="ECO:0000256" key="1">
    <source>
        <dbReference type="ARBA" id="ARBA00004418"/>
    </source>
</evidence>